<keyword evidence="3" id="KW-1185">Reference proteome</keyword>
<evidence type="ECO:0000313" key="2">
    <source>
        <dbReference type="EMBL" id="RDC65618.1"/>
    </source>
</evidence>
<dbReference type="Proteomes" id="UP000253919">
    <property type="component" value="Unassembled WGS sequence"/>
</dbReference>
<feature type="transmembrane region" description="Helical" evidence="1">
    <location>
        <begin position="98"/>
        <end position="119"/>
    </location>
</feature>
<evidence type="ECO:0008006" key="4">
    <source>
        <dbReference type="Google" id="ProtNLM"/>
    </source>
</evidence>
<evidence type="ECO:0000256" key="1">
    <source>
        <dbReference type="SAM" id="Phobius"/>
    </source>
</evidence>
<feature type="transmembrane region" description="Helical" evidence="1">
    <location>
        <begin position="12"/>
        <end position="33"/>
    </location>
</feature>
<keyword evidence="1" id="KW-1133">Transmembrane helix</keyword>
<name>A0A369QTY1_9BACT</name>
<feature type="transmembrane region" description="Helical" evidence="1">
    <location>
        <begin position="125"/>
        <end position="145"/>
    </location>
</feature>
<dbReference type="OrthoDB" id="5985722at2"/>
<accession>A0A369QTY1</accession>
<reference evidence="2 3" key="1">
    <citation type="submission" date="2018-04" db="EMBL/GenBank/DDBJ databases">
        <title>Adhaeribacter sp. HMF7616 genome sequencing and assembly.</title>
        <authorList>
            <person name="Kang H."/>
            <person name="Kang J."/>
            <person name="Cha I."/>
            <person name="Kim H."/>
            <person name="Joh K."/>
        </authorList>
    </citation>
    <scope>NUCLEOTIDE SEQUENCE [LARGE SCALE GENOMIC DNA]</scope>
    <source>
        <strain evidence="2 3">HMF7616</strain>
    </source>
</reference>
<dbReference type="AlphaFoldDB" id="A0A369QTY1"/>
<gene>
    <name evidence="2" type="ORF">AHMF7616_04248</name>
</gene>
<evidence type="ECO:0000313" key="3">
    <source>
        <dbReference type="Proteomes" id="UP000253919"/>
    </source>
</evidence>
<dbReference type="RefSeq" id="WP_115374602.1">
    <property type="nucleotide sequence ID" value="NZ_QASA01000001.1"/>
</dbReference>
<protein>
    <recommendedName>
        <fullName evidence="4">N-linked glycosylation glycosyltransferase PglG</fullName>
    </recommendedName>
</protein>
<organism evidence="2 3">
    <name type="scientific">Adhaeribacter pallidiroseus</name>
    <dbReference type="NCBI Taxonomy" id="2072847"/>
    <lineage>
        <taxon>Bacteria</taxon>
        <taxon>Pseudomonadati</taxon>
        <taxon>Bacteroidota</taxon>
        <taxon>Cytophagia</taxon>
        <taxon>Cytophagales</taxon>
        <taxon>Hymenobacteraceae</taxon>
        <taxon>Adhaeribacter</taxon>
    </lineage>
</organism>
<feature type="transmembrane region" description="Helical" evidence="1">
    <location>
        <begin position="53"/>
        <end position="71"/>
    </location>
</feature>
<dbReference type="EMBL" id="QASA01000001">
    <property type="protein sequence ID" value="RDC65618.1"/>
    <property type="molecule type" value="Genomic_DNA"/>
</dbReference>
<keyword evidence="1" id="KW-0812">Transmembrane</keyword>
<proteinExistence type="predicted"/>
<sequence length="171" mass="19105">MYKLIGKVLAVGYSFIIFLLICCAFSLIFFGVTELWQGIHPNATIDLRTRFNSILESIGLLTIAVVALELGQTILEEEVRREAHVSAPTRVRRFLSRFLVVIIVALSIECLITIFKLAYKNPEQLPQAASIGIAAGVLLVAWGVFIKLNKSAEEIEPEAMEKTKQEDKKLE</sequence>
<keyword evidence="1" id="KW-0472">Membrane</keyword>
<comment type="caution">
    <text evidence="2">The sequence shown here is derived from an EMBL/GenBank/DDBJ whole genome shotgun (WGS) entry which is preliminary data.</text>
</comment>